<evidence type="ECO:0000313" key="2">
    <source>
        <dbReference type="EMBL" id="SVC12638.1"/>
    </source>
</evidence>
<name>A0A382JLL2_9ZZZZ</name>
<gene>
    <name evidence="2" type="ORF">METZ01_LOCUS265492</name>
</gene>
<evidence type="ECO:0000256" key="1">
    <source>
        <dbReference type="SAM" id="Phobius"/>
    </source>
</evidence>
<organism evidence="2">
    <name type="scientific">marine metagenome</name>
    <dbReference type="NCBI Taxonomy" id="408172"/>
    <lineage>
        <taxon>unclassified sequences</taxon>
        <taxon>metagenomes</taxon>
        <taxon>ecological metagenomes</taxon>
    </lineage>
</organism>
<keyword evidence="1" id="KW-0812">Transmembrane</keyword>
<keyword evidence="1" id="KW-1133">Transmembrane helix</keyword>
<dbReference type="EMBL" id="UINC01074942">
    <property type="protein sequence ID" value="SVC12638.1"/>
    <property type="molecule type" value="Genomic_DNA"/>
</dbReference>
<evidence type="ECO:0008006" key="3">
    <source>
        <dbReference type="Google" id="ProtNLM"/>
    </source>
</evidence>
<accession>A0A382JLL2</accession>
<reference evidence="2" key="1">
    <citation type="submission" date="2018-05" db="EMBL/GenBank/DDBJ databases">
        <authorList>
            <person name="Lanie J.A."/>
            <person name="Ng W.-L."/>
            <person name="Kazmierczak K.M."/>
            <person name="Andrzejewski T.M."/>
            <person name="Davidsen T.M."/>
            <person name="Wayne K.J."/>
            <person name="Tettelin H."/>
            <person name="Glass J.I."/>
            <person name="Rusch D."/>
            <person name="Podicherti R."/>
            <person name="Tsui H.-C.T."/>
            <person name="Winkler M.E."/>
        </authorList>
    </citation>
    <scope>NUCLEOTIDE SEQUENCE</scope>
</reference>
<sequence length="42" mass="4534">IGHKLKGSHEMVWDASSESAGIYFVGLTVGNFVSTQKVVLLK</sequence>
<feature type="transmembrane region" description="Helical" evidence="1">
    <location>
        <begin position="20"/>
        <end position="40"/>
    </location>
</feature>
<protein>
    <recommendedName>
        <fullName evidence="3">Secretion system C-terminal sorting domain-containing protein</fullName>
    </recommendedName>
</protein>
<keyword evidence="1" id="KW-0472">Membrane</keyword>
<feature type="non-terminal residue" evidence="2">
    <location>
        <position position="1"/>
    </location>
</feature>
<dbReference type="AlphaFoldDB" id="A0A382JLL2"/>
<proteinExistence type="predicted"/>